<evidence type="ECO:0000313" key="2">
    <source>
        <dbReference type="Proteomes" id="UP000504618"/>
    </source>
</evidence>
<feature type="region of interest" description="Disordered" evidence="1">
    <location>
        <begin position="140"/>
        <end position="298"/>
    </location>
</feature>
<sequence length="312" mass="32954">MNLQQQYVQLLQAQTRTENTTFIKTRPDRKAKRRKNVIESSTDSDDIAGHPEGDFAAPPIYAGEEDVEMRQVAEEEETKSTRYKVLKEILKEGMPSAIRPLIGGRNKVIDEAWTPSTAKEEGAEDSRDAEIRRLAEMVEELSQRVRSQNQSEQPGKRKKEPPAAKKGGKGVTQKAPATAATIATPGSGVTGGKKPVPSAPTSAAKTTAVELWSTVTKKGKKVNAKAGAPTSAPKPLPGGTGTPKPAPTPSARRTGAVTKKPAPKPGSGVTSKGGSSGTNTGSAAKQTPKARTVSRTAAVILTCPDGEYTPRI</sequence>
<dbReference type="Proteomes" id="UP000504618">
    <property type="component" value="Unplaced"/>
</dbReference>
<accession>A0A6J1PHD9</accession>
<dbReference type="AlphaFoldDB" id="A0A6J1PHD9"/>
<evidence type="ECO:0000313" key="3">
    <source>
        <dbReference type="RefSeq" id="XP_024868974.1"/>
    </source>
</evidence>
<feature type="compositionally biased region" description="Polar residues" evidence="1">
    <location>
        <begin position="144"/>
        <end position="153"/>
    </location>
</feature>
<feature type="compositionally biased region" description="Low complexity" evidence="1">
    <location>
        <begin position="193"/>
        <end position="209"/>
    </location>
</feature>
<evidence type="ECO:0000256" key="1">
    <source>
        <dbReference type="SAM" id="MobiDB-lite"/>
    </source>
</evidence>
<feature type="compositionally biased region" description="Low complexity" evidence="1">
    <location>
        <begin position="175"/>
        <end position="185"/>
    </location>
</feature>
<name>A0A6J1PHD9_9HYME</name>
<organism evidence="2 3">
    <name type="scientific">Temnothorax curvispinosus</name>
    <dbReference type="NCBI Taxonomy" id="300111"/>
    <lineage>
        <taxon>Eukaryota</taxon>
        <taxon>Metazoa</taxon>
        <taxon>Ecdysozoa</taxon>
        <taxon>Arthropoda</taxon>
        <taxon>Hexapoda</taxon>
        <taxon>Insecta</taxon>
        <taxon>Pterygota</taxon>
        <taxon>Neoptera</taxon>
        <taxon>Endopterygota</taxon>
        <taxon>Hymenoptera</taxon>
        <taxon>Apocrita</taxon>
        <taxon>Aculeata</taxon>
        <taxon>Formicoidea</taxon>
        <taxon>Formicidae</taxon>
        <taxon>Myrmicinae</taxon>
        <taxon>Temnothorax</taxon>
    </lineage>
</organism>
<protein>
    <submittedName>
        <fullName evidence="3">Uncharacterized protein LOC112452806</fullName>
    </submittedName>
</protein>
<reference evidence="3" key="1">
    <citation type="submission" date="2025-08" db="UniProtKB">
        <authorList>
            <consortium name="RefSeq"/>
        </authorList>
    </citation>
    <scope>IDENTIFICATION</scope>
    <source>
        <tissue evidence="3">Whole body</tissue>
    </source>
</reference>
<dbReference type="GeneID" id="112452806"/>
<feature type="region of interest" description="Disordered" evidence="1">
    <location>
        <begin position="24"/>
        <end position="58"/>
    </location>
</feature>
<dbReference type="RefSeq" id="XP_024868974.1">
    <property type="nucleotide sequence ID" value="XM_025013206.1"/>
</dbReference>
<keyword evidence="2" id="KW-1185">Reference proteome</keyword>
<gene>
    <name evidence="3" type="primary">LOC112452806</name>
</gene>
<feature type="compositionally biased region" description="Low complexity" evidence="1">
    <location>
        <begin position="266"/>
        <end position="282"/>
    </location>
</feature>
<proteinExistence type="predicted"/>